<feature type="domain" description="Thioredoxin" evidence="5">
    <location>
        <begin position="227"/>
        <end position="366"/>
    </location>
</feature>
<sequence length="366" mass="42004">MSFVGLFGQSETISEDCVIRGVLDGVYKGKKVYLVEEKEINGESWVVDSCDVVDNQYTFVVKDCGVPRMYFVKSGDPECLSPITPVWVERGTVRVKANSQFFLNSDVVGTPNNEIFSAYRATQKFHMDSIKRAACIDILLNRNQSDEARARDFKARTDFHNRRNLELQEELVKRYSDQAIAPFMIFWEMRANVSLDELKKLRALVDPSLNEHPYTRQLDEYIRLAEFKVGSDMPDFKLPDKDGNLFKLSSLRGKYVLIDFWASWCGPCMREMPNVVKLYKECKGKNFEIVGVSLDQKRDAWLNAVEKNKMKWIQVSDLKSWGTPPVKLCNVTAVPYTVLIDPQGKVIALDLRGEELIKKVKEVLNK</sequence>
<dbReference type="PANTHER" id="PTHR42852:SF6">
    <property type="entry name" value="THIOL:DISULFIDE INTERCHANGE PROTEIN DSBE"/>
    <property type="match status" value="1"/>
</dbReference>
<dbReference type="EMBL" id="JACOOH010000001">
    <property type="protein sequence ID" value="MBC5619808.1"/>
    <property type="molecule type" value="Genomic_DNA"/>
</dbReference>
<comment type="subcellular location">
    <subcellularLocation>
        <location evidence="1">Cell envelope</location>
    </subcellularLocation>
</comment>
<evidence type="ECO:0000256" key="3">
    <source>
        <dbReference type="ARBA" id="ARBA00023157"/>
    </source>
</evidence>
<protein>
    <submittedName>
        <fullName evidence="6">AhpC/TSA family protein</fullName>
    </submittedName>
</protein>
<dbReference type="PROSITE" id="PS00194">
    <property type="entry name" value="THIOREDOXIN_1"/>
    <property type="match status" value="1"/>
</dbReference>
<dbReference type="PROSITE" id="PS51352">
    <property type="entry name" value="THIOREDOXIN_2"/>
    <property type="match status" value="1"/>
</dbReference>
<dbReference type="InterPro" id="IPR017937">
    <property type="entry name" value="Thioredoxin_CS"/>
</dbReference>
<dbReference type="Pfam" id="PF14289">
    <property type="entry name" value="DUF4369"/>
    <property type="match status" value="1"/>
</dbReference>
<proteinExistence type="predicted"/>
<dbReference type="InterPro" id="IPR013766">
    <property type="entry name" value="Thioredoxin_domain"/>
</dbReference>
<keyword evidence="3" id="KW-1015">Disulfide bond</keyword>
<dbReference type="Gene3D" id="3.40.30.10">
    <property type="entry name" value="Glutaredoxin"/>
    <property type="match status" value="1"/>
</dbReference>
<dbReference type="Pfam" id="PF00578">
    <property type="entry name" value="AhpC-TSA"/>
    <property type="match status" value="1"/>
</dbReference>
<keyword evidence="7" id="KW-1185">Reference proteome</keyword>
<dbReference type="InterPro" id="IPR036249">
    <property type="entry name" value="Thioredoxin-like_sf"/>
</dbReference>
<dbReference type="InterPro" id="IPR000866">
    <property type="entry name" value="AhpC/TSA"/>
</dbReference>
<dbReference type="InterPro" id="IPR050553">
    <property type="entry name" value="Thioredoxin_ResA/DsbE_sf"/>
</dbReference>
<organism evidence="6 7">
    <name type="scientific">Butyricimonas hominis</name>
    <dbReference type="NCBI Taxonomy" id="2763032"/>
    <lineage>
        <taxon>Bacteria</taxon>
        <taxon>Pseudomonadati</taxon>
        <taxon>Bacteroidota</taxon>
        <taxon>Bacteroidia</taxon>
        <taxon>Bacteroidales</taxon>
        <taxon>Odoribacteraceae</taxon>
        <taxon>Butyricimonas</taxon>
    </lineage>
</organism>
<evidence type="ECO:0000313" key="6">
    <source>
        <dbReference type="EMBL" id="MBC5619808.1"/>
    </source>
</evidence>
<dbReference type="Proteomes" id="UP000646484">
    <property type="component" value="Unassembled WGS sequence"/>
</dbReference>
<evidence type="ECO:0000313" key="7">
    <source>
        <dbReference type="Proteomes" id="UP000646484"/>
    </source>
</evidence>
<comment type="caution">
    <text evidence="6">The sequence shown here is derived from an EMBL/GenBank/DDBJ whole genome shotgun (WGS) entry which is preliminary data.</text>
</comment>
<dbReference type="CDD" id="cd02966">
    <property type="entry name" value="TlpA_like_family"/>
    <property type="match status" value="1"/>
</dbReference>
<gene>
    <name evidence="6" type="ORF">H8S64_01705</name>
</gene>
<dbReference type="InterPro" id="IPR025380">
    <property type="entry name" value="DUF4369"/>
</dbReference>
<dbReference type="PANTHER" id="PTHR42852">
    <property type="entry name" value="THIOL:DISULFIDE INTERCHANGE PROTEIN DSBE"/>
    <property type="match status" value="1"/>
</dbReference>
<keyword evidence="4" id="KW-0676">Redox-active center</keyword>
<name>A0ABR7CVX2_9BACT</name>
<evidence type="ECO:0000256" key="1">
    <source>
        <dbReference type="ARBA" id="ARBA00004196"/>
    </source>
</evidence>
<reference evidence="6 7" key="1">
    <citation type="submission" date="2020-08" db="EMBL/GenBank/DDBJ databases">
        <title>Genome public.</title>
        <authorList>
            <person name="Liu C."/>
            <person name="Sun Q."/>
        </authorList>
    </citation>
    <scope>NUCLEOTIDE SEQUENCE [LARGE SCALE GENOMIC DNA]</scope>
    <source>
        <strain evidence="6 7">NSJ-56</strain>
    </source>
</reference>
<evidence type="ECO:0000256" key="2">
    <source>
        <dbReference type="ARBA" id="ARBA00022748"/>
    </source>
</evidence>
<evidence type="ECO:0000259" key="5">
    <source>
        <dbReference type="PROSITE" id="PS51352"/>
    </source>
</evidence>
<evidence type="ECO:0000256" key="4">
    <source>
        <dbReference type="ARBA" id="ARBA00023284"/>
    </source>
</evidence>
<keyword evidence="2" id="KW-0201">Cytochrome c-type biogenesis</keyword>
<accession>A0ABR7CVX2</accession>
<dbReference type="SUPFAM" id="SSF52833">
    <property type="entry name" value="Thioredoxin-like"/>
    <property type="match status" value="1"/>
</dbReference>